<comment type="caution">
    <text evidence="3">The sequence shown here is derived from an EMBL/GenBank/DDBJ whole genome shotgun (WGS) entry which is preliminary data.</text>
</comment>
<protein>
    <submittedName>
        <fullName evidence="3">Uncharacterized protein</fullName>
    </submittedName>
</protein>
<accession>A0A8X7T320</accession>
<feature type="transmembrane region" description="Helical" evidence="2">
    <location>
        <begin position="7"/>
        <end position="30"/>
    </location>
</feature>
<dbReference type="EMBL" id="LWDG02000423">
    <property type="protein sequence ID" value="KAE8265848.1"/>
    <property type="molecule type" value="Genomic_DNA"/>
</dbReference>
<sequence>MHWRFVFIVSIAVPTFLTLSILLLIIQYLFFPNALDFSSPVGDGYIYIGLSSSLESAAAASGGWGPTLPFSNSRRTHDRSGSDGGSVGSTSFHGQTEGGGVGVVTGAEAGPSSQSVVMRRSPNPLRGKRKVGWGQGAVVELGETSVGAELGSGSALREDCLAMGSGERVSPSHLGSSSAGYVGSSSSSIPSNPIPLSALGRSMSLLSRSRDDTLLPLADVSAGTITGRRRTAAEIIPSRTPLLRSRSVLNDPEVIRWQS</sequence>
<keyword evidence="4" id="KW-1185">Reference proteome</keyword>
<reference evidence="3" key="1">
    <citation type="submission" date="2016-04" db="EMBL/GenBank/DDBJ databases">
        <authorList>
            <person name="Nguyen H.D."/>
            <person name="Samba Siva P."/>
            <person name="Cullis J."/>
            <person name="Levesque C.A."/>
            <person name="Hambleton S."/>
        </authorList>
    </citation>
    <scope>NUCLEOTIDE SEQUENCE</scope>
    <source>
        <strain evidence="3">DAOMC 236422</strain>
    </source>
</reference>
<proteinExistence type="predicted"/>
<evidence type="ECO:0000256" key="2">
    <source>
        <dbReference type="SAM" id="Phobius"/>
    </source>
</evidence>
<keyword evidence="2" id="KW-0472">Membrane</keyword>
<evidence type="ECO:0000256" key="1">
    <source>
        <dbReference type="SAM" id="MobiDB-lite"/>
    </source>
</evidence>
<feature type="region of interest" description="Disordered" evidence="1">
    <location>
        <begin position="70"/>
        <end position="129"/>
    </location>
</feature>
<dbReference type="Proteomes" id="UP000078113">
    <property type="component" value="Unassembled WGS sequence"/>
</dbReference>
<keyword evidence="2" id="KW-0812">Transmembrane</keyword>
<evidence type="ECO:0000313" key="4">
    <source>
        <dbReference type="Proteomes" id="UP000078113"/>
    </source>
</evidence>
<feature type="compositionally biased region" description="Low complexity" evidence="1">
    <location>
        <begin position="174"/>
        <end position="190"/>
    </location>
</feature>
<keyword evidence="2" id="KW-1133">Transmembrane helix</keyword>
<dbReference type="AlphaFoldDB" id="A0A8X7T320"/>
<evidence type="ECO:0000313" key="3">
    <source>
        <dbReference type="EMBL" id="KAE8265848.1"/>
    </source>
</evidence>
<feature type="region of interest" description="Disordered" evidence="1">
    <location>
        <begin position="167"/>
        <end position="190"/>
    </location>
</feature>
<organism evidence="3 4">
    <name type="scientific">Tilletia walkeri</name>
    <dbReference type="NCBI Taxonomy" id="117179"/>
    <lineage>
        <taxon>Eukaryota</taxon>
        <taxon>Fungi</taxon>
        <taxon>Dikarya</taxon>
        <taxon>Basidiomycota</taxon>
        <taxon>Ustilaginomycotina</taxon>
        <taxon>Exobasidiomycetes</taxon>
        <taxon>Tilletiales</taxon>
        <taxon>Tilletiaceae</taxon>
        <taxon>Tilletia</taxon>
    </lineage>
</organism>
<reference evidence="3" key="2">
    <citation type="journal article" date="2019" name="IMA Fungus">
        <title>Genome sequencing and comparison of five Tilletia species to identify candidate genes for the detection of regulated species infecting wheat.</title>
        <authorList>
            <person name="Nguyen H.D.T."/>
            <person name="Sultana T."/>
            <person name="Kesanakurti P."/>
            <person name="Hambleton S."/>
        </authorList>
    </citation>
    <scope>NUCLEOTIDE SEQUENCE</scope>
    <source>
        <strain evidence="3">DAOMC 236422</strain>
    </source>
</reference>
<name>A0A8X7T320_9BASI</name>
<gene>
    <name evidence="3" type="ORF">A4X09_0g6499</name>
</gene>